<name>A0A9P6KZH8_9MICR</name>
<organism evidence="2 3">
    <name type="scientific">Nosema granulosis</name>
    <dbReference type="NCBI Taxonomy" id="83296"/>
    <lineage>
        <taxon>Eukaryota</taxon>
        <taxon>Fungi</taxon>
        <taxon>Fungi incertae sedis</taxon>
        <taxon>Microsporidia</taxon>
        <taxon>Nosematidae</taxon>
        <taxon>Nosema</taxon>
    </lineage>
</organism>
<evidence type="ECO:0000259" key="1">
    <source>
        <dbReference type="PROSITE" id="PS50994"/>
    </source>
</evidence>
<dbReference type="PROSITE" id="PS50994">
    <property type="entry name" value="INTEGRASE"/>
    <property type="match status" value="1"/>
</dbReference>
<evidence type="ECO:0000313" key="2">
    <source>
        <dbReference type="EMBL" id="KAF9763835.1"/>
    </source>
</evidence>
<gene>
    <name evidence="2" type="primary">ZBED9_6</name>
    <name evidence="2" type="ORF">NGRA_1015</name>
</gene>
<dbReference type="AlphaFoldDB" id="A0A9P6KZH8"/>
<dbReference type="OrthoDB" id="7691805at2759"/>
<dbReference type="GO" id="GO:0005634">
    <property type="term" value="C:nucleus"/>
    <property type="evidence" value="ECO:0007669"/>
    <property type="project" value="UniProtKB-ARBA"/>
</dbReference>
<sequence length="179" mass="20982">MEIEHFKGKDNPTDCLSRLGVAKVALEEKEEENQYDMITKLHERLAHGSLKTLEYHLRDKKMKNKRKQIEEVIKDCLTCQRSGIKYRRKEIIAMKVREKNELWEIDLVGPLPRNRDGYMYLLTSADHFSKIADVCALRSKEAYEVTSALRDTFRRRGIPKRILSDNGREFTNGKIQELA</sequence>
<comment type="caution">
    <text evidence="2">The sequence shown here is derived from an EMBL/GenBank/DDBJ whole genome shotgun (WGS) entry which is preliminary data.</text>
</comment>
<reference evidence="2 3" key="1">
    <citation type="journal article" date="2020" name="Genome Biol. Evol.">
        <title>Comparative genomics of strictly vertically transmitted, feminizing microsporidia endosymbionts of amphipod crustaceans.</title>
        <authorList>
            <person name="Cormier A."/>
            <person name="Chebbi M.A."/>
            <person name="Giraud I."/>
            <person name="Wattier R."/>
            <person name="Teixeira M."/>
            <person name="Gilbert C."/>
            <person name="Rigaud T."/>
            <person name="Cordaux R."/>
        </authorList>
    </citation>
    <scope>NUCLEOTIDE SEQUENCE [LARGE SCALE GENOMIC DNA]</scope>
    <source>
        <strain evidence="2 3">Ou3-Ou53</strain>
    </source>
</reference>
<dbReference type="Gene3D" id="3.30.420.10">
    <property type="entry name" value="Ribonuclease H-like superfamily/Ribonuclease H"/>
    <property type="match status" value="1"/>
</dbReference>
<feature type="domain" description="Integrase catalytic" evidence="1">
    <location>
        <begin position="94"/>
        <end position="179"/>
    </location>
</feature>
<dbReference type="Proteomes" id="UP000740883">
    <property type="component" value="Unassembled WGS sequence"/>
</dbReference>
<dbReference type="InterPro" id="IPR050951">
    <property type="entry name" value="Retrovirus_Pol_polyprotein"/>
</dbReference>
<dbReference type="InterPro" id="IPR012337">
    <property type="entry name" value="RNaseH-like_sf"/>
</dbReference>
<dbReference type="Pfam" id="PF00665">
    <property type="entry name" value="rve"/>
    <property type="match status" value="1"/>
</dbReference>
<dbReference type="GO" id="GO:0015074">
    <property type="term" value="P:DNA integration"/>
    <property type="evidence" value="ECO:0007669"/>
    <property type="project" value="InterPro"/>
</dbReference>
<evidence type="ECO:0000313" key="3">
    <source>
        <dbReference type="Proteomes" id="UP000740883"/>
    </source>
</evidence>
<proteinExistence type="predicted"/>
<protein>
    <submittedName>
        <fullName evidence="2">SCAN domain-containing protein 3</fullName>
    </submittedName>
</protein>
<dbReference type="InterPro" id="IPR036397">
    <property type="entry name" value="RNaseH_sf"/>
</dbReference>
<dbReference type="PANTHER" id="PTHR37984">
    <property type="entry name" value="PROTEIN CBG26694"/>
    <property type="match status" value="1"/>
</dbReference>
<dbReference type="PANTHER" id="PTHR37984:SF5">
    <property type="entry name" value="PROTEIN NYNRIN-LIKE"/>
    <property type="match status" value="1"/>
</dbReference>
<dbReference type="SUPFAM" id="SSF53098">
    <property type="entry name" value="Ribonuclease H-like"/>
    <property type="match status" value="1"/>
</dbReference>
<dbReference type="InterPro" id="IPR001584">
    <property type="entry name" value="Integrase_cat-core"/>
</dbReference>
<dbReference type="GO" id="GO:0003676">
    <property type="term" value="F:nucleic acid binding"/>
    <property type="evidence" value="ECO:0007669"/>
    <property type="project" value="InterPro"/>
</dbReference>
<accession>A0A9P6KZH8</accession>
<dbReference type="EMBL" id="SBJO01000052">
    <property type="protein sequence ID" value="KAF9763835.1"/>
    <property type="molecule type" value="Genomic_DNA"/>
</dbReference>
<keyword evidence="3" id="KW-1185">Reference proteome</keyword>